<dbReference type="RefSeq" id="WP_140689148.1">
    <property type="nucleotide sequence ID" value="NZ_RCZG01000002.1"/>
</dbReference>
<dbReference type="EMBL" id="RCZG01000002">
    <property type="protein sequence ID" value="TPG35828.1"/>
    <property type="molecule type" value="Genomic_DNA"/>
</dbReference>
<feature type="domain" description="AMP-dependent synthetase/ligase" evidence="3">
    <location>
        <begin position="88"/>
        <end position="471"/>
    </location>
</feature>
<dbReference type="Pfam" id="PF13193">
    <property type="entry name" value="AMP-binding_C"/>
    <property type="match status" value="1"/>
</dbReference>
<comment type="similarity">
    <text evidence="1">Belongs to the ATP-dependent AMP-binding enzyme family.</text>
</comment>
<sequence>MAGYRELFDASIEDARTFWAQAARAVTWIRAPHTVLDDTNPPFYRWFPDGEMNTCANALDRHVAGRQDAGQERSDSGNQRERSDSGEQWGGRGEQTALIYDSPLAGTMRTYTYRQLLDETSRFAGVLRGLGVGRGDRVVIYMPMVPEAVIAMLASARLGAVHSVVFGGFAAHELAARIDDARPAVVVSASCGIEPTRVIDYKTMIDNALDLAEHTTPACVILQRDQAPCELKAGRDVSWTDAMADAHPVDPVPVAATDPLYVLYTSGTTGKPKGIVRDNGGHAVALLWTMRHIYDIEPGDVYWAASDVGWVVGHSYIVYGPLLLGATTVLYEGKPVGTPDAGAFWRVVAEHGVKALFSAPTAMRAIKKEDPDAAHLARYDLSTLQYLFQAGERLDPGTYHWASEKLGIPVIDHWWQTETGWSIAAAPMGVEPMSVKPGSATVPMPGYDVHVLRPDGTECDAGEEGSICIKLPLPPGALPTLWGDDERYVASYLSAFPGYYLSGDGGYLDEDGYLFVMGRTDDVINVAGHRLSTGAIEAVLATHPAVAECAVIGVADAIKGQVPRGFVVLKSGASADGLVDELIAAVRDNIGAVANLKRVDVVSALPKTRSGKILRKTMRGIADGRDEPVPSTIEDVDVLEALTPILQS</sequence>
<accession>A0A502EDS9</accession>
<dbReference type="AlphaFoldDB" id="A0A502EDS9"/>
<dbReference type="PROSITE" id="PS00455">
    <property type="entry name" value="AMP_BINDING"/>
    <property type="match status" value="1"/>
</dbReference>
<name>A0A502EDS9_9MYCO</name>
<dbReference type="InterPro" id="IPR045851">
    <property type="entry name" value="AMP-bd_C_sf"/>
</dbReference>
<dbReference type="InterPro" id="IPR020845">
    <property type="entry name" value="AMP-binding_CS"/>
</dbReference>
<dbReference type="InterPro" id="IPR000873">
    <property type="entry name" value="AMP-dep_synth/lig_dom"/>
</dbReference>
<keyword evidence="7" id="KW-1185">Reference proteome</keyword>
<evidence type="ECO:0000256" key="1">
    <source>
        <dbReference type="ARBA" id="ARBA00006432"/>
    </source>
</evidence>
<evidence type="ECO:0000313" key="6">
    <source>
        <dbReference type="EMBL" id="TPG35828.1"/>
    </source>
</evidence>
<evidence type="ECO:0000259" key="4">
    <source>
        <dbReference type="Pfam" id="PF13193"/>
    </source>
</evidence>
<comment type="caution">
    <text evidence="6">The sequence shown here is derived from an EMBL/GenBank/DDBJ whole genome shotgun (WGS) entry which is preliminary data.</text>
</comment>
<proteinExistence type="inferred from homology"/>
<dbReference type="InterPro" id="IPR025110">
    <property type="entry name" value="AMP-bd_C"/>
</dbReference>
<gene>
    <name evidence="6" type="ORF">EAH80_07190</name>
</gene>
<evidence type="ECO:0000313" key="7">
    <source>
        <dbReference type="Proteomes" id="UP000320095"/>
    </source>
</evidence>
<evidence type="ECO:0000259" key="5">
    <source>
        <dbReference type="Pfam" id="PF16177"/>
    </source>
</evidence>
<feature type="region of interest" description="Disordered" evidence="2">
    <location>
        <begin position="65"/>
        <end position="92"/>
    </location>
</feature>
<dbReference type="Pfam" id="PF16177">
    <property type="entry name" value="ACAS_N"/>
    <property type="match status" value="1"/>
</dbReference>
<feature type="compositionally biased region" description="Basic and acidic residues" evidence="2">
    <location>
        <begin position="65"/>
        <end position="85"/>
    </location>
</feature>
<feature type="domain" description="AMP-binding enzyme C-terminal" evidence="4">
    <location>
        <begin position="536"/>
        <end position="612"/>
    </location>
</feature>
<dbReference type="InterPro" id="IPR042099">
    <property type="entry name" value="ANL_N_sf"/>
</dbReference>
<dbReference type="PANTHER" id="PTHR43347">
    <property type="entry name" value="ACYL-COA SYNTHETASE"/>
    <property type="match status" value="1"/>
</dbReference>
<dbReference type="Pfam" id="PF00501">
    <property type="entry name" value="AMP-binding"/>
    <property type="match status" value="1"/>
</dbReference>
<reference evidence="6 7" key="1">
    <citation type="journal article" date="2019" name="Environ. Microbiol.">
        <title>Species interactions and distinct microbial communities in high Arctic permafrost affected cryosols are associated with the CH4 and CO2 gas fluxes.</title>
        <authorList>
            <person name="Altshuler I."/>
            <person name="Hamel J."/>
            <person name="Turney S."/>
            <person name="Magnuson E."/>
            <person name="Levesque R."/>
            <person name="Greer C."/>
            <person name="Whyte L.G."/>
        </authorList>
    </citation>
    <scope>NUCLEOTIDE SEQUENCE [LARGE SCALE GENOMIC DNA]</scope>
    <source>
        <strain evidence="6 7">S5.20</strain>
    </source>
</reference>
<feature type="domain" description="Acetyl-coenzyme A synthetase N-terminal" evidence="5">
    <location>
        <begin position="4"/>
        <end position="58"/>
    </location>
</feature>
<organism evidence="6 7">
    <name type="scientific">Mycolicibacterium hodleri</name>
    <dbReference type="NCBI Taxonomy" id="49897"/>
    <lineage>
        <taxon>Bacteria</taxon>
        <taxon>Bacillati</taxon>
        <taxon>Actinomycetota</taxon>
        <taxon>Actinomycetes</taxon>
        <taxon>Mycobacteriales</taxon>
        <taxon>Mycobacteriaceae</taxon>
        <taxon>Mycolicibacterium</taxon>
    </lineage>
</organism>
<dbReference type="Proteomes" id="UP000320095">
    <property type="component" value="Unassembled WGS sequence"/>
</dbReference>
<dbReference type="OrthoDB" id="9803968at2"/>
<dbReference type="PANTHER" id="PTHR43347:SF3">
    <property type="entry name" value="ACYL-COA SYNTHETASE SHORT-CHAIN FAMILY MEMBER 3, MITOCHONDRIAL"/>
    <property type="match status" value="1"/>
</dbReference>
<protein>
    <submittedName>
        <fullName evidence="6">Propionyl-CoA synthetase</fullName>
    </submittedName>
</protein>
<evidence type="ECO:0000259" key="3">
    <source>
        <dbReference type="Pfam" id="PF00501"/>
    </source>
</evidence>
<dbReference type="CDD" id="cd05967">
    <property type="entry name" value="PrpE"/>
    <property type="match status" value="1"/>
</dbReference>
<dbReference type="Gene3D" id="3.40.50.12780">
    <property type="entry name" value="N-terminal domain of ligase-like"/>
    <property type="match status" value="1"/>
</dbReference>
<dbReference type="InterPro" id="IPR032387">
    <property type="entry name" value="ACAS_N"/>
</dbReference>
<dbReference type="Gene3D" id="3.30.300.30">
    <property type="match status" value="1"/>
</dbReference>
<dbReference type="GO" id="GO:0050218">
    <property type="term" value="F:propionate-CoA ligase activity"/>
    <property type="evidence" value="ECO:0007669"/>
    <property type="project" value="TreeGrafter"/>
</dbReference>
<dbReference type="SUPFAM" id="SSF56801">
    <property type="entry name" value="Acetyl-CoA synthetase-like"/>
    <property type="match status" value="1"/>
</dbReference>
<evidence type="ECO:0000256" key="2">
    <source>
        <dbReference type="SAM" id="MobiDB-lite"/>
    </source>
</evidence>